<sequence length="353" mass="41219">MREGRLRWFGHVKRRPQSPVRRVESNTIDGVKRRGTPKLRPILPSRSFLLVDAVRKSILARKWRYTWTKILKLVFNAKDLFKKPTAENEVSVLERTFDEPSERKHLKKRCNVFYAIFQVLLQHEGPIHEFTLSMNANEICVEIDQIISHLSRKNILKKLMLQLKYLLRYTVPSSVFSMHQLTELHLQDCLLDRRSISNVSGSLTSLYLADVFITMEILLRLISKSPLLKSFTIVITQDIYIYDDGSAITDLFKSLLVIKHLTLSLLVIQSWCPGHNKFRIDFITLECYLDIRLALLSEFEIRNFGNSKHELEFVKLILARSPVLKKLMILLNNKVSNNEELKMCKILLRSTRA</sequence>
<reference evidence="2" key="1">
    <citation type="journal article" date="2019" name="Sci. Rep.">
        <title>Draft genome of Tanacetum cinerariifolium, the natural source of mosquito coil.</title>
        <authorList>
            <person name="Yamashiro T."/>
            <person name="Shiraishi A."/>
            <person name="Satake H."/>
            <person name="Nakayama K."/>
        </authorList>
    </citation>
    <scope>NUCLEOTIDE SEQUENCE</scope>
</reference>
<accession>A0A6L2J4K0</accession>
<comment type="caution">
    <text evidence="2">The sequence shown here is derived from an EMBL/GenBank/DDBJ whole genome shotgun (WGS) entry which is preliminary data.</text>
</comment>
<evidence type="ECO:0000313" key="2">
    <source>
        <dbReference type="EMBL" id="GEU30624.1"/>
    </source>
</evidence>
<dbReference type="PANTHER" id="PTHR31639">
    <property type="entry name" value="F-BOX PROTEIN-LIKE"/>
    <property type="match status" value="1"/>
</dbReference>
<protein>
    <recommendedName>
        <fullName evidence="1">FBD domain-containing protein</fullName>
    </recommendedName>
</protein>
<dbReference type="PANTHER" id="PTHR31639:SF315">
    <property type="entry name" value="LEUCINE-RICH REPEAT DOMAIN SUPERFAMILY, F-BOX-LIKE DOMAIN SUPERFAMILY"/>
    <property type="match status" value="1"/>
</dbReference>
<organism evidence="2">
    <name type="scientific">Tanacetum cinerariifolium</name>
    <name type="common">Dalmatian daisy</name>
    <name type="synonym">Chrysanthemum cinerariifolium</name>
    <dbReference type="NCBI Taxonomy" id="118510"/>
    <lineage>
        <taxon>Eukaryota</taxon>
        <taxon>Viridiplantae</taxon>
        <taxon>Streptophyta</taxon>
        <taxon>Embryophyta</taxon>
        <taxon>Tracheophyta</taxon>
        <taxon>Spermatophyta</taxon>
        <taxon>Magnoliopsida</taxon>
        <taxon>eudicotyledons</taxon>
        <taxon>Gunneridae</taxon>
        <taxon>Pentapetalae</taxon>
        <taxon>asterids</taxon>
        <taxon>campanulids</taxon>
        <taxon>Asterales</taxon>
        <taxon>Asteraceae</taxon>
        <taxon>Asteroideae</taxon>
        <taxon>Anthemideae</taxon>
        <taxon>Anthemidinae</taxon>
        <taxon>Tanacetum</taxon>
    </lineage>
</organism>
<feature type="domain" description="FBD" evidence="1">
    <location>
        <begin position="297"/>
        <end position="329"/>
    </location>
</feature>
<evidence type="ECO:0000259" key="1">
    <source>
        <dbReference type="Pfam" id="PF08387"/>
    </source>
</evidence>
<dbReference type="InterPro" id="IPR006566">
    <property type="entry name" value="FBD"/>
</dbReference>
<dbReference type="SUPFAM" id="SSF52047">
    <property type="entry name" value="RNI-like"/>
    <property type="match status" value="1"/>
</dbReference>
<dbReference type="EMBL" id="BKCJ010000172">
    <property type="protein sequence ID" value="GEU30624.1"/>
    <property type="molecule type" value="Genomic_DNA"/>
</dbReference>
<dbReference type="Pfam" id="PF08387">
    <property type="entry name" value="FBD"/>
    <property type="match status" value="1"/>
</dbReference>
<proteinExistence type="predicted"/>
<name>A0A6L2J4K0_TANCI</name>
<gene>
    <name evidence="2" type="ORF">Tci_002602</name>
</gene>
<dbReference type="AlphaFoldDB" id="A0A6L2J4K0"/>